<dbReference type="OrthoDB" id="9771372at2"/>
<keyword evidence="5" id="KW-0804">Transcription</keyword>
<dbReference type="SUPFAM" id="SSF46689">
    <property type="entry name" value="Homeodomain-like"/>
    <property type="match status" value="1"/>
</dbReference>
<dbReference type="PROSITE" id="PS50110">
    <property type="entry name" value="RESPONSE_REGULATORY"/>
    <property type="match status" value="1"/>
</dbReference>
<feature type="modified residue" description="4-aspartylphosphate" evidence="6">
    <location>
        <position position="51"/>
    </location>
</feature>
<dbReference type="InterPro" id="IPR009057">
    <property type="entry name" value="Homeodomain-like_sf"/>
</dbReference>
<keyword evidence="10" id="KW-1185">Reference proteome</keyword>
<dbReference type="PROSITE" id="PS00688">
    <property type="entry name" value="SIGMA54_INTERACT_3"/>
    <property type="match status" value="1"/>
</dbReference>
<sequence>MTKIIIIDDEEGICSSLVFALEDDYDTEAFTNPAEGLKSVIADQPAVVLLDLKIGSVNGIDVLKEIRKQAPGTEVIMITAYGTISSSVEALQNGAYSYVTKPLNMDELFANISRVMEYKALNRQVQALSDQLERKYRYEEMVGKSDAMQKLYRLIDKVKEVDTNVLITGESGTGKELVARAIHYAGKRRSGPLEVVNCAAIPETLLESELFGYEKGAFTGATQRKAGKFELAHGGTLFLDEIGDMPVQLQAKLLRVLQKREVTRLGGTEAKLFDVRVIAATNVSLEKETEEGHFREDLYFRLNVIQLQLPPLRERTADLPILLKHFIDKYNREMNKSIQGFSKEAEQRIFNHHFPGNIRELANIIESSMVITDGEIIEPEDLPAYLNRGTKRQESEEASLKPFVRLGYTLKALEKAFILETLEAENGHRKHTATKLGISERSLRDKIKQYEQG</sequence>
<evidence type="ECO:0000313" key="9">
    <source>
        <dbReference type="EMBL" id="ADH97971.1"/>
    </source>
</evidence>
<keyword evidence="3" id="KW-0805">Transcription regulation</keyword>
<dbReference type="InterPro" id="IPR027417">
    <property type="entry name" value="P-loop_NTPase"/>
</dbReference>
<protein>
    <submittedName>
        <fullName evidence="9">Two component, sigma54 specific, transcriptional regulator, Fis family</fullName>
    </submittedName>
</protein>
<dbReference type="PROSITE" id="PS50045">
    <property type="entry name" value="SIGMA54_INTERACT_4"/>
    <property type="match status" value="1"/>
</dbReference>
<dbReference type="RefSeq" id="WP_013171400.1">
    <property type="nucleotide sequence ID" value="NC_014219.1"/>
</dbReference>
<dbReference type="EMBL" id="CP001791">
    <property type="protein sequence ID" value="ADH97971.1"/>
    <property type="molecule type" value="Genomic_DNA"/>
</dbReference>
<dbReference type="Pfam" id="PF00072">
    <property type="entry name" value="Response_reg"/>
    <property type="match status" value="1"/>
</dbReference>
<dbReference type="GO" id="GO:0000160">
    <property type="term" value="P:phosphorelay signal transduction system"/>
    <property type="evidence" value="ECO:0007669"/>
    <property type="project" value="InterPro"/>
</dbReference>
<evidence type="ECO:0000313" key="10">
    <source>
        <dbReference type="Proteomes" id="UP000000271"/>
    </source>
</evidence>
<feature type="domain" description="Sigma-54 factor interaction" evidence="7">
    <location>
        <begin position="141"/>
        <end position="370"/>
    </location>
</feature>
<dbReference type="Gene3D" id="3.40.50.2300">
    <property type="match status" value="1"/>
</dbReference>
<dbReference type="HOGENOM" id="CLU_000445_0_6_9"/>
<dbReference type="InterPro" id="IPR002197">
    <property type="entry name" value="HTH_Fis"/>
</dbReference>
<dbReference type="InterPro" id="IPR001789">
    <property type="entry name" value="Sig_transdc_resp-reg_receiver"/>
</dbReference>
<gene>
    <name evidence="9" type="ordered locus">Bsel_0433</name>
</gene>
<dbReference type="PANTHER" id="PTHR32071">
    <property type="entry name" value="TRANSCRIPTIONAL REGULATORY PROTEIN"/>
    <property type="match status" value="1"/>
</dbReference>
<dbReference type="InterPro" id="IPR011006">
    <property type="entry name" value="CheY-like_superfamily"/>
</dbReference>
<organism evidence="9 10">
    <name type="scientific">Bacillus selenitireducens (strain ATCC 700615 / DSM 15326 / MLS10)</name>
    <dbReference type="NCBI Taxonomy" id="439292"/>
    <lineage>
        <taxon>Bacteria</taxon>
        <taxon>Bacillati</taxon>
        <taxon>Bacillota</taxon>
        <taxon>Bacilli</taxon>
        <taxon>Bacillales</taxon>
        <taxon>Bacillaceae</taxon>
        <taxon>Salisediminibacterium</taxon>
    </lineage>
</organism>
<evidence type="ECO:0000259" key="7">
    <source>
        <dbReference type="PROSITE" id="PS50045"/>
    </source>
</evidence>
<dbReference type="Gene3D" id="1.10.8.60">
    <property type="match status" value="1"/>
</dbReference>
<keyword evidence="1" id="KW-0547">Nucleotide-binding</keyword>
<dbReference type="STRING" id="439292.Bsel_0433"/>
<keyword evidence="4" id="KW-0238">DNA-binding</keyword>
<dbReference type="InterPro" id="IPR058031">
    <property type="entry name" value="AAA_lid_NorR"/>
</dbReference>
<dbReference type="InterPro" id="IPR003593">
    <property type="entry name" value="AAA+_ATPase"/>
</dbReference>
<dbReference type="eggNOG" id="COG2204">
    <property type="taxonomic scope" value="Bacteria"/>
</dbReference>
<dbReference type="GO" id="GO:0005524">
    <property type="term" value="F:ATP binding"/>
    <property type="evidence" value="ECO:0007669"/>
    <property type="project" value="UniProtKB-KW"/>
</dbReference>
<evidence type="ECO:0000256" key="3">
    <source>
        <dbReference type="ARBA" id="ARBA00023015"/>
    </source>
</evidence>
<dbReference type="Gene3D" id="3.40.50.300">
    <property type="entry name" value="P-loop containing nucleotide triphosphate hydrolases"/>
    <property type="match status" value="1"/>
</dbReference>
<dbReference type="InterPro" id="IPR002078">
    <property type="entry name" value="Sigma_54_int"/>
</dbReference>
<reference evidence="9" key="1">
    <citation type="submission" date="2009-10" db="EMBL/GenBank/DDBJ databases">
        <title>Complete sequence of Bacillus selenitireducens MLS10.</title>
        <authorList>
            <consortium name="US DOE Joint Genome Institute"/>
            <person name="Lucas S."/>
            <person name="Copeland A."/>
            <person name="Lapidus A."/>
            <person name="Glavina del Rio T."/>
            <person name="Dalin E."/>
            <person name="Tice H."/>
            <person name="Bruce D."/>
            <person name="Goodwin L."/>
            <person name="Pitluck S."/>
            <person name="Sims D."/>
            <person name="Brettin T."/>
            <person name="Detter J.C."/>
            <person name="Han C."/>
            <person name="Larimer F."/>
            <person name="Land M."/>
            <person name="Hauser L."/>
            <person name="Kyrpides N."/>
            <person name="Ovchinnikova G."/>
            <person name="Stolz J."/>
        </authorList>
    </citation>
    <scope>NUCLEOTIDE SEQUENCE [LARGE SCALE GENOMIC DNA]</scope>
    <source>
        <strain evidence="9">MLS10</strain>
    </source>
</reference>
<dbReference type="CDD" id="cd00009">
    <property type="entry name" value="AAA"/>
    <property type="match status" value="1"/>
</dbReference>
<dbReference type="KEGG" id="bse:Bsel_0433"/>
<evidence type="ECO:0000256" key="5">
    <source>
        <dbReference type="ARBA" id="ARBA00023163"/>
    </source>
</evidence>
<dbReference type="Pfam" id="PF25601">
    <property type="entry name" value="AAA_lid_14"/>
    <property type="match status" value="1"/>
</dbReference>
<dbReference type="GO" id="GO:0043565">
    <property type="term" value="F:sequence-specific DNA binding"/>
    <property type="evidence" value="ECO:0007669"/>
    <property type="project" value="InterPro"/>
</dbReference>
<dbReference type="Proteomes" id="UP000000271">
    <property type="component" value="Chromosome"/>
</dbReference>
<evidence type="ECO:0000256" key="4">
    <source>
        <dbReference type="ARBA" id="ARBA00023125"/>
    </source>
</evidence>
<dbReference type="InterPro" id="IPR025662">
    <property type="entry name" value="Sigma_54_int_dom_ATP-bd_1"/>
</dbReference>
<dbReference type="Gene3D" id="1.10.10.60">
    <property type="entry name" value="Homeodomain-like"/>
    <property type="match status" value="1"/>
</dbReference>
<dbReference type="InterPro" id="IPR025944">
    <property type="entry name" value="Sigma_54_int_dom_CS"/>
</dbReference>
<keyword evidence="6" id="KW-0597">Phosphoprotein</keyword>
<dbReference type="GO" id="GO:0006355">
    <property type="term" value="P:regulation of DNA-templated transcription"/>
    <property type="evidence" value="ECO:0007669"/>
    <property type="project" value="InterPro"/>
</dbReference>
<dbReference type="Pfam" id="PF02954">
    <property type="entry name" value="HTH_8"/>
    <property type="match status" value="1"/>
</dbReference>
<evidence type="ECO:0000256" key="6">
    <source>
        <dbReference type="PROSITE-ProRule" id="PRU00169"/>
    </source>
</evidence>
<feature type="domain" description="Response regulatory" evidence="8">
    <location>
        <begin position="3"/>
        <end position="116"/>
    </location>
</feature>
<dbReference type="PROSITE" id="PS00676">
    <property type="entry name" value="SIGMA54_INTERACT_2"/>
    <property type="match status" value="1"/>
</dbReference>
<name>D6XXB4_BACIE</name>
<dbReference type="AlphaFoldDB" id="D6XXB4"/>
<dbReference type="SUPFAM" id="SSF52172">
    <property type="entry name" value="CheY-like"/>
    <property type="match status" value="1"/>
</dbReference>
<dbReference type="SUPFAM" id="SSF52540">
    <property type="entry name" value="P-loop containing nucleoside triphosphate hydrolases"/>
    <property type="match status" value="1"/>
</dbReference>
<dbReference type="PROSITE" id="PS00675">
    <property type="entry name" value="SIGMA54_INTERACT_1"/>
    <property type="match status" value="1"/>
</dbReference>
<dbReference type="SMART" id="SM00448">
    <property type="entry name" value="REC"/>
    <property type="match status" value="1"/>
</dbReference>
<dbReference type="FunFam" id="3.40.50.300:FF:000006">
    <property type="entry name" value="DNA-binding transcriptional regulator NtrC"/>
    <property type="match status" value="1"/>
</dbReference>
<dbReference type="Pfam" id="PF00158">
    <property type="entry name" value="Sigma54_activat"/>
    <property type="match status" value="1"/>
</dbReference>
<dbReference type="InterPro" id="IPR025943">
    <property type="entry name" value="Sigma_54_int_dom_ATP-bd_2"/>
</dbReference>
<proteinExistence type="predicted"/>
<evidence type="ECO:0000256" key="1">
    <source>
        <dbReference type="ARBA" id="ARBA00022741"/>
    </source>
</evidence>
<evidence type="ECO:0000259" key="8">
    <source>
        <dbReference type="PROSITE" id="PS50110"/>
    </source>
</evidence>
<dbReference type="SMART" id="SM00382">
    <property type="entry name" value="AAA"/>
    <property type="match status" value="1"/>
</dbReference>
<keyword evidence="2" id="KW-0067">ATP-binding</keyword>
<accession>D6XXB4</accession>
<evidence type="ECO:0000256" key="2">
    <source>
        <dbReference type="ARBA" id="ARBA00022840"/>
    </source>
</evidence>